<feature type="compositionally biased region" description="Basic and acidic residues" evidence="1">
    <location>
        <begin position="40"/>
        <end position="54"/>
    </location>
</feature>
<dbReference type="AlphaFoldDB" id="A0ABD3FYR2"/>
<accession>A0ABD3FYR2</accession>
<feature type="compositionally biased region" description="Basic and acidic residues" evidence="1">
    <location>
        <begin position="67"/>
        <end position="83"/>
    </location>
</feature>
<dbReference type="Proteomes" id="UP001632037">
    <property type="component" value="Unassembled WGS sequence"/>
</dbReference>
<feature type="compositionally biased region" description="Acidic residues" evidence="1">
    <location>
        <begin position="210"/>
        <end position="229"/>
    </location>
</feature>
<organism evidence="2 3">
    <name type="scientific">Phytophthora oleae</name>
    <dbReference type="NCBI Taxonomy" id="2107226"/>
    <lineage>
        <taxon>Eukaryota</taxon>
        <taxon>Sar</taxon>
        <taxon>Stramenopiles</taxon>
        <taxon>Oomycota</taxon>
        <taxon>Peronosporomycetes</taxon>
        <taxon>Peronosporales</taxon>
        <taxon>Peronosporaceae</taxon>
        <taxon>Phytophthora</taxon>
    </lineage>
</organism>
<evidence type="ECO:0000313" key="3">
    <source>
        <dbReference type="Proteomes" id="UP001632037"/>
    </source>
</evidence>
<reference evidence="2 3" key="1">
    <citation type="submission" date="2024-09" db="EMBL/GenBank/DDBJ databases">
        <title>Genome sequencing and assembly of Phytophthora oleae, isolate VK10A, causative agent of rot of olive drupes.</title>
        <authorList>
            <person name="Conti Taguali S."/>
            <person name="Riolo M."/>
            <person name="La Spada F."/>
            <person name="Cacciola S.O."/>
            <person name="Dionisio G."/>
        </authorList>
    </citation>
    <scope>NUCLEOTIDE SEQUENCE [LARGE SCALE GENOMIC DNA]</scope>
    <source>
        <strain evidence="2 3">VK10A</strain>
    </source>
</reference>
<feature type="region of interest" description="Disordered" evidence="1">
    <location>
        <begin position="15"/>
        <end position="233"/>
    </location>
</feature>
<evidence type="ECO:0000313" key="2">
    <source>
        <dbReference type="EMBL" id="KAL3671888.1"/>
    </source>
</evidence>
<dbReference type="EMBL" id="JBIMZQ010000004">
    <property type="protein sequence ID" value="KAL3671888.1"/>
    <property type="molecule type" value="Genomic_DNA"/>
</dbReference>
<protein>
    <submittedName>
        <fullName evidence="2">Uncharacterized protein</fullName>
    </submittedName>
</protein>
<sequence length="353" mass="38462">MGEIAAYNLLIEKESQTAQSEEEHDEPGLPAKKLSKKEKARLAKEKNIAREARAVARATAAANKKKLAQEKERHRLEREEKRGATARAESLDRLSGSAAKKKRKTSPHVPEEGEDDDEDEGENLSSTSEAPVPAPTPQDSSPSTAATRTTSRTLELDEDQDSDVSFRDGAAEVPGSPPAEPNSDLQPAASPLLPPPTPQSPVQDWHFETVDEAEEDADEHEEDSGDDGLDGAAIATSLRKAAVNKEATKRLKEAVDKLPRNGTATVDSWSELTSDEIAVLAQDHKALKAMRSSGWNLDPDTFPADDEYPGLYSSEYGPTDEVLAKAESPLDLFFFFMPRSLWGWVAYESNASI</sequence>
<gene>
    <name evidence="2" type="ORF">V7S43_002556</name>
</gene>
<comment type="caution">
    <text evidence="2">The sequence shown here is derived from an EMBL/GenBank/DDBJ whole genome shotgun (WGS) entry which is preliminary data.</text>
</comment>
<evidence type="ECO:0000256" key="1">
    <source>
        <dbReference type="SAM" id="MobiDB-lite"/>
    </source>
</evidence>
<proteinExistence type="predicted"/>
<feature type="compositionally biased region" description="Low complexity" evidence="1">
    <location>
        <begin position="143"/>
        <end position="153"/>
    </location>
</feature>
<feature type="compositionally biased region" description="Acidic residues" evidence="1">
    <location>
        <begin position="112"/>
        <end position="122"/>
    </location>
</feature>
<name>A0ABD3FYR2_9STRA</name>
<keyword evidence="3" id="KW-1185">Reference proteome</keyword>